<evidence type="ECO:0000313" key="2">
    <source>
        <dbReference type="EMBL" id="KAG8083359.1"/>
    </source>
</evidence>
<accession>A0A8J5W704</accession>
<evidence type="ECO:0000313" key="3">
    <source>
        <dbReference type="Proteomes" id="UP000729402"/>
    </source>
</evidence>
<protein>
    <submittedName>
        <fullName evidence="2">Uncharacterized protein</fullName>
    </submittedName>
</protein>
<reference evidence="2" key="1">
    <citation type="journal article" date="2021" name="bioRxiv">
        <title>Whole Genome Assembly and Annotation of Northern Wild Rice, Zizania palustris L., Supports a Whole Genome Duplication in the Zizania Genus.</title>
        <authorList>
            <person name="Haas M."/>
            <person name="Kono T."/>
            <person name="Macchietto M."/>
            <person name="Millas R."/>
            <person name="McGilp L."/>
            <person name="Shao M."/>
            <person name="Duquette J."/>
            <person name="Hirsch C.N."/>
            <person name="Kimball J."/>
        </authorList>
    </citation>
    <scope>NUCLEOTIDE SEQUENCE</scope>
    <source>
        <tissue evidence="2">Fresh leaf tissue</tissue>
    </source>
</reference>
<dbReference type="Proteomes" id="UP000729402">
    <property type="component" value="Unassembled WGS sequence"/>
</dbReference>
<dbReference type="AlphaFoldDB" id="A0A8J5W704"/>
<feature type="compositionally biased region" description="Pro residues" evidence="1">
    <location>
        <begin position="20"/>
        <end position="49"/>
    </location>
</feature>
<sequence length="82" mass="9123">MPPCRHLRRCLCRRTVPSASPSPAPYPAPPPPPAPYPLPPPPPTLYPPPPRRHLRYQRKISNRIAADCLASLEGVTVKILFL</sequence>
<proteinExistence type="predicted"/>
<feature type="region of interest" description="Disordered" evidence="1">
    <location>
        <begin position="15"/>
        <end position="49"/>
    </location>
</feature>
<evidence type="ECO:0000256" key="1">
    <source>
        <dbReference type="SAM" id="MobiDB-lite"/>
    </source>
</evidence>
<keyword evidence="3" id="KW-1185">Reference proteome</keyword>
<organism evidence="2 3">
    <name type="scientific">Zizania palustris</name>
    <name type="common">Northern wild rice</name>
    <dbReference type="NCBI Taxonomy" id="103762"/>
    <lineage>
        <taxon>Eukaryota</taxon>
        <taxon>Viridiplantae</taxon>
        <taxon>Streptophyta</taxon>
        <taxon>Embryophyta</taxon>
        <taxon>Tracheophyta</taxon>
        <taxon>Spermatophyta</taxon>
        <taxon>Magnoliopsida</taxon>
        <taxon>Liliopsida</taxon>
        <taxon>Poales</taxon>
        <taxon>Poaceae</taxon>
        <taxon>BOP clade</taxon>
        <taxon>Oryzoideae</taxon>
        <taxon>Oryzeae</taxon>
        <taxon>Zizaniinae</taxon>
        <taxon>Zizania</taxon>
    </lineage>
</organism>
<gene>
    <name evidence="2" type="ORF">GUJ93_ZPchr0015g6606</name>
</gene>
<comment type="caution">
    <text evidence="2">The sequence shown here is derived from an EMBL/GenBank/DDBJ whole genome shotgun (WGS) entry which is preliminary data.</text>
</comment>
<dbReference type="EMBL" id="JAAALK010000085">
    <property type="protein sequence ID" value="KAG8083359.1"/>
    <property type="molecule type" value="Genomic_DNA"/>
</dbReference>
<reference evidence="2" key="2">
    <citation type="submission" date="2021-02" db="EMBL/GenBank/DDBJ databases">
        <authorList>
            <person name="Kimball J.A."/>
            <person name="Haas M.W."/>
            <person name="Macchietto M."/>
            <person name="Kono T."/>
            <person name="Duquette J."/>
            <person name="Shao M."/>
        </authorList>
    </citation>
    <scope>NUCLEOTIDE SEQUENCE</scope>
    <source>
        <tissue evidence="2">Fresh leaf tissue</tissue>
    </source>
</reference>
<name>A0A8J5W704_ZIZPA</name>